<feature type="binding site" description="axial binding residue" evidence="12">
    <location>
        <position position="42"/>
    </location>
    <ligand>
        <name>heme c</name>
        <dbReference type="ChEBI" id="CHEBI:61717"/>
    </ligand>
    <ligandPart>
        <name>Fe</name>
        <dbReference type="ChEBI" id="CHEBI:18248"/>
    </ligandPart>
</feature>
<name>A0A073CMI3_PLAA1</name>
<dbReference type="GeneID" id="77290295"/>
<feature type="binding site" description="covalent" evidence="12">
    <location>
        <position position="41"/>
    </location>
    <ligand>
        <name>heme c</name>
        <dbReference type="ChEBI" id="CHEBI:61717"/>
    </ligand>
</feature>
<protein>
    <recommendedName>
        <fullName evidence="4 12">Cytochrome c6</fullName>
    </recommendedName>
    <alternativeName>
        <fullName evidence="12">Cytochrome c-553</fullName>
    </alternativeName>
    <alternativeName>
        <fullName evidence="12">Cytochrome c553</fullName>
    </alternativeName>
    <alternativeName>
        <fullName evidence="12">Soluble cytochrome f</fullName>
    </alternativeName>
</protein>
<comment type="subunit">
    <text evidence="12">Monomer.</text>
</comment>
<organism evidence="14 15">
    <name type="scientific">Planktothrix agardhii (strain NIVA-CYA 126/8)</name>
    <dbReference type="NCBI Taxonomy" id="388467"/>
    <lineage>
        <taxon>Bacteria</taxon>
        <taxon>Bacillati</taxon>
        <taxon>Cyanobacteriota</taxon>
        <taxon>Cyanophyceae</taxon>
        <taxon>Oscillatoriophycideae</taxon>
        <taxon>Oscillatoriales</taxon>
        <taxon>Microcoleaceae</taxon>
        <taxon>Planktothrix</taxon>
    </lineage>
</organism>
<evidence type="ECO:0000256" key="2">
    <source>
        <dbReference type="ARBA" id="ARBA00004518"/>
    </source>
</evidence>
<keyword evidence="12" id="KW-0732">Signal</keyword>
<feature type="signal peptide" evidence="12">
    <location>
        <begin position="1"/>
        <end position="24"/>
    </location>
</feature>
<gene>
    <name evidence="12 14" type="primary">petJ</name>
    <name evidence="14" type="ORF">A19Y_4256</name>
</gene>
<dbReference type="AlphaFoldDB" id="A0A073CMI3"/>
<keyword evidence="7 12" id="KW-0349">Heme</keyword>
<sequence length="111" mass="11896" precursor="true">MKKIISVLLVMTVAILTFVPSAFAADLASGAKIFASNCASCHAGGRNLINASKTLKKSDLEKYGMYDLQAIITQVTNGKAAMPSFKGRLKDNQIADVAAYVLAQADKDWKK</sequence>
<dbReference type="EMBL" id="CM002803">
    <property type="protein sequence ID" value="KEI68938.1"/>
    <property type="molecule type" value="Genomic_DNA"/>
</dbReference>
<evidence type="ECO:0000256" key="8">
    <source>
        <dbReference type="ARBA" id="ARBA00022723"/>
    </source>
</evidence>
<dbReference type="GO" id="GO:0031979">
    <property type="term" value="C:plasma membrane-derived thylakoid lumen"/>
    <property type="evidence" value="ECO:0007669"/>
    <property type="project" value="UniProtKB-SubCell"/>
</dbReference>
<evidence type="ECO:0000256" key="12">
    <source>
        <dbReference type="HAMAP-Rule" id="MF_00594"/>
    </source>
</evidence>
<keyword evidence="15" id="KW-1185">Reference proteome</keyword>
<dbReference type="Gene3D" id="1.10.760.10">
    <property type="entry name" value="Cytochrome c-like domain"/>
    <property type="match status" value="1"/>
</dbReference>
<dbReference type="InterPro" id="IPR023655">
    <property type="entry name" value="Cyt_C6"/>
</dbReference>
<dbReference type="PATRIC" id="fig|388467.6.peg.4192"/>
<evidence type="ECO:0000256" key="6">
    <source>
        <dbReference type="ARBA" id="ARBA00022531"/>
    </source>
</evidence>
<dbReference type="HOGENOM" id="CLU_101159_1_0_3"/>
<dbReference type="InterPro" id="IPR008168">
    <property type="entry name" value="Cyt_C_IC"/>
</dbReference>
<keyword evidence="10 12" id="KW-0408">Iron</keyword>
<dbReference type="GO" id="GO:0015979">
    <property type="term" value="P:photosynthesis"/>
    <property type="evidence" value="ECO:0007669"/>
    <property type="project" value="UniProtKB-UniRule"/>
</dbReference>
<keyword evidence="11 12" id="KW-0793">Thylakoid</keyword>
<evidence type="ECO:0000256" key="5">
    <source>
        <dbReference type="ARBA" id="ARBA00022448"/>
    </source>
</evidence>
<reference evidence="14 15" key="1">
    <citation type="journal article" date="2014" name="Appl. Environ. Microbiol.">
        <title>Elucidation of insertion elements encoded on plasmids and in vitro construction of shuttle vectors from the toxic cyanobacterium Planktothrix.</title>
        <authorList>
            <person name="Christiansen G."/>
            <person name="Goesmann A."/>
            <person name="Kurmayer R."/>
        </authorList>
    </citation>
    <scope>NUCLEOTIDE SEQUENCE [LARGE SCALE GENOMIC DNA]</scope>
    <source>
        <strain evidence="14 15">NIVA-CYA 126/8</strain>
    </source>
</reference>
<feature type="binding site" description="axial binding residue" evidence="12">
    <location>
        <position position="82"/>
    </location>
    <ligand>
        <name>heme c</name>
        <dbReference type="ChEBI" id="CHEBI:61717"/>
    </ligand>
    <ligandPart>
        <name>Fe</name>
        <dbReference type="ChEBI" id="CHEBI:18248"/>
    </ligandPart>
</feature>
<dbReference type="RefSeq" id="WP_026787591.1">
    <property type="nucleotide sequence ID" value="NZ_CM002803.1"/>
</dbReference>
<feature type="chain" id="PRO_5008981250" description="Cytochrome c6" evidence="12">
    <location>
        <begin position="25"/>
        <end position="111"/>
    </location>
</feature>
<dbReference type="PANTHER" id="PTHR34688">
    <property type="entry name" value="CYTOCHROME C6, CHLOROPLASTIC"/>
    <property type="match status" value="1"/>
</dbReference>
<comment type="similarity">
    <text evidence="3 12">Belongs to the cytochrome c family. PetJ subfamily.</text>
</comment>
<dbReference type="HAMAP" id="MF_00594">
    <property type="entry name" value="Cytc_PetJ"/>
    <property type="match status" value="1"/>
</dbReference>
<dbReference type="PROSITE" id="PS51007">
    <property type="entry name" value="CYTC"/>
    <property type="match status" value="1"/>
</dbReference>
<dbReference type="GO" id="GO:0009055">
    <property type="term" value="F:electron transfer activity"/>
    <property type="evidence" value="ECO:0007669"/>
    <property type="project" value="UniProtKB-UniRule"/>
</dbReference>
<evidence type="ECO:0000256" key="9">
    <source>
        <dbReference type="ARBA" id="ARBA00022982"/>
    </source>
</evidence>
<dbReference type="InterPro" id="IPR009056">
    <property type="entry name" value="Cyt_c-like_dom"/>
</dbReference>
<dbReference type="InterPro" id="IPR036909">
    <property type="entry name" value="Cyt_c-like_dom_sf"/>
</dbReference>
<evidence type="ECO:0000313" key="15">
    <source>
        <dbReference type="Proteomes" id="UP000027395"/>
    </source>
</evidence>
<evidence type="ECO:0000256" key="11">
    <source>
        <dbReference type="ARBA" id="ARBA00023078"/>
    </source>
</evidence>
<evidence type="ECO:0000256" key="4">
    <source>
        <dbReference type="ARBA" id="ARBA00016152"/>
    </source>
</evidence>
<evidence type="ECO:0000256" key="10">
    <source>
        <dbReference type="ARBA" id="ARBA00023004"/>
    </source>
</evidence>
<evidence type="ECO:0000256" key="1">
    <source>
        <dbReference type="ARBA" id="ARBA00002347"/>
    </source>
</evidence>
<comment type="subcellular location">
    <subcellularLocation>
        <location evidence="2 12">Cellular thylakoid lumen</location>
    </subcellularLocation>
</comment>
<comment type="function">
    <text evidence="1 12">Functions as an electron carrier between membrane-bound cytochrome b6-f and photosystem I in oxygenic photosynthesis.</text>
</comment>
<dbReference type="Proteomes" id="UP000027395">
    <property type="component" value="Chromosome"/>
</dbReference>
<keyword evidence="6 12" id="KW-0602">Photosynthesis</keyword>
<proteinExistence type="inferred from homology"/>
<dbReference type="GO" id="GO:0005506">
    <property type="term" value="F:iron ion binding"/>
    <property type="evidence" value="ECO:0007669"/>
    <property type="project" value="InterPro"/>
</dbReference>
<dbReference type="eggNOG" id="COG2010">
    <property type="taxonomic scope" value="Bacteria"/>
</dbReference>
<dbReference type="FunFam" id="1.10.760.10:FF:000038">
    <property type="entry name" value="Cytochrome c6"/>
    <property type="match status" value="1"/>
</dbReference>
<dbReference type="GO" id="GO:0020037">
    <property type="term" value="F:heme binding"/>
    <property type="evidence" value="ECO:0007669"/>
    <property type="project" value="InterPro"/>
</dbReference>
<dbReference type="Pfam" id="PF13442">
    <property type="entry name" value="Cytochrome_CBB3"/>
    <property type="match status" value="1"/>
</dbReference>
<comment type="PTM">
    <text evidence="12">Binds 1 heme c group per subunit.</text>
</comment>
<evidence type="ECO:0000256" key="3">
    <source>
        <dbReference type="ARBA" id="ARBA00009650"/>
    </source>
</evidence>
<keyword evidence="5 12" id="KW-0813">Transport</keyword>
<dbReference type="STRING" id="388467.A19Y_4256"/>
<dbReference type="NCBIfam" id="NF045930">
    <property type="entry name" value="Cytc6PetJCyano"/>
    <property type="match status" value="1"/>
</dbReference>
<evidence type="ECO:0000259" key="13">
    <source>
        <dbReference type="PROSITE" id="PS51007"/>
    </source>
</evidence>
<evidence type="ECO:0000313" key="14">
    <source>
        <dbReference type="EMBL" id="KEI68938.1"/>
    </source>
</evidence>
<dbReference type="SUPFAM" id="SSF46626">
    <property type="entry name" value="Cytochrome c"/>
    <property type="match status" value="1"/>
</dbReference>
<keyword evidence="9 12" id="KW-0249">Electron transport</keyword>
<keyword evidence="8 12" id="KW-0479">Metal-binding</keyword>
<feature type="binding site" description="covalent" evidence="12">
    <location>
        <position position="38"/>
    </location>
    <ligand>
        <name>heme c</name>
        <dbReference type="ChEBI" id="CHEBI:61717"/>
    </ligand>
</feature>
<dbReference type="PANTHER" id="PTHR34688:SF2">
    <property type="entry name" value="CYTOCHROME C6, CHLOROPLASTIC"/>
    <property type="match status" value="1"/>
</dbReference>
<accession>A0A073CMI3</accession>
<dbReference type="PRINTS" id="PR00605">
    <property type="entry name" value="CYTCHROMECIC"/>
</dbReference>
<evidence type="ECO:0000256" key="7">
    <source>
        <dbReference type="ARBA" id="ARBA00022617"/>
    </source>
</evidence>
<feature type="domain" description="Cytochrome c" evidence="13">
    <location>
        <begin position="25"/>
        <end position="105"/>
    </location>
</feature>